<dbReference type="EMBL" id="AMRA01000123">
    <property type="protein sequence ID" value="EKF21617.1"/>
    <property type="molecule type" value="Genomic_DNA"/>
</dbReference>
<dbReference type="AlphaFoldDB" id="K5BCJ5"/>
<evidence type="ECO:0000313" key="1">
    <source>
        <dbReference type="EMBL" id="EKF21617.1"/>
    </source>
</evidence>
<organism evidence="1 2">
    <name type="scientific">Mycolicibacterium hassiacum (strain DSM 44199 / CIP 105218 / JCM 12690 / 3849)</name>
    <name type="common">Mycobacterium hassiacum</name>
    <dbReference type="NCBI Taxonomy" id="1122247"/>
    <lineage>
        <taxon>Bacteria</taxon>
        <taxon>Bacillati</taxon>
        <taxon>Actinomycetota</taxon>
        <taxon>Actinomycetes</taxon>
        <taxon>Mycobacteriales</taxon>
        <taxon>Mycobacteriaceae</taxon>
        <taxon>Mycolicibacterium</taxon>
    </lineage>
</organism>
<accession>K5BCJ5</accession>
<gene>
    <name evidence="1" type="ORF">C731_4356</name>
</gene>
<evidence type="ECO:0000313" key="2">
    <source>
        <dbReference type="Proteomes" id="UP000006265"/>
    </source>
</evidence>
<reference evidence="1 2" key="1">
    <citation type="journal article" date="2012" name="J. Bacteriol.">
        <title>Genome sequence of Mycobacterium hassiacum DSM 44199, a rare source of heat-stable mycobacterial proteins.</title>
        <authorList>
            <person name="Tiago I."/>
            <person name="Maranha A."/>
            <person name="Mendes V."/>
            <person name="Alarico S."/>
            <person name="Moynihan P.J."/>
            <person name="Clarke A.J."/>
            <person name="Macedo-Ribeiro S."/>
            <person name="Pereira P.J."/>
            <person name="Empadinhas N."/>
        </authorList>
    </citation>
    <scope>NUCLEOTIDE SEQUENCE [LARGE SCALE GENOMIC DNA]</scope>
    <source>
        <strain evidence="2">DSM 44199 / CIP 105218 / JCM 12690 / 3849</strain>
    </source>
</reference>
<dbReference type="PATRIC" id="fig|1122247.3.peg.4176"/>
<protein>
    <submittedName>
        <fullName evidence="1">Uncharacterized protein</fullName>
    </submittedName>
</protein>
<name>K5BCJ5_MYCHD</name>
<comment type="caution">
    <text evidence="1">The sequence shown here is derived from an EMBL/GenBank/DDBJ whole genome shotgun (WGS) entry which is preliminary data.</text>
</comment>
<keyword evidence="2" id="KW-1185">Reference proteome</keyword>
<proteinExistence type="predicted"/>
<dbReference type="Proteomes" id="UP000006265">
    <property type="component" value="Unassembled WGS sequence"/>
</dbReference>
<sequence>MHVHRPIYRREPGVRRRLTRRACCDERHHWFRVGPEATAMTKARFA</sequence>